<dbReference type="GO" id="GO:0008237">
    <property type="term" value="F:metallopeptidase activity"/>
    <property type="evidence" value="ECO:0007669"/>
    <property type="project" value="InterPro"/>
</dbReference>
<dbReference type="PANTHER" id="PTHR39399:SF1">
    <property type="entry name" value="PROTEIN ZPS1"/>
    <property type="match status" value="1"/>
</dbReference>
<sequence length="304" mass="33629">MVLLVLSNCMNLGHKSVAPVQSFTKYKSHGQVPESDNQTLYLLHAMYSSLPSILLLTATTLASPLAAREAVTAVTRTMSSTELTPWNAGAVNTFLVHSSCNATLRAQLERGLEEAVELARHAKEHLLFWGRDSPFVTKYFGEESTATPLGWYERIVSADKAGMLFRCDDPDKNCATQDKWAGHWRGENATLETVICPRSFELRRSLESVCGLGYTVTGSPLNTFWATDLLHRMFHVPKINENKVDHYAEDYEAVIELTKTHSNSTVFNSDSLQYFAIDVYANDIAAPGVGCHGNEPEPKNATAV</sequence>
<organism evidence="2 3">
    <name type="scientific">Venturia inaequalis</name>
    <name type="common">Apple scab fungus</name>
    <dbReference type="NCBI Taxonomy" id="5025"/>
    <lineage>
        <taxon>Eukaryota</taxon>
        <taxon>Fungi</taxon>
        <taxon>Dikarya</taxon>
        <taxon>Ascomycota</taxon>
        <taxon>Pezizomycotina</taxon>
        <taxon>Dothideomycetes</taxon>
        <taxon>Pleosporomycetidae</taxon>
        <taxon>Venturiales</taxon>
        <taxon>Venturiaceae</taxon>
        <taxon>Venturia</taxon>
    </lineage>
</organism>
<dbReference type="EMBL" id="WNWR01000172">
    <property type="protein sequence ID" value="KAE9989709.1"/>
    <property type="molecule type" value="Genomic_DNA"/>
</dbReference>
<feature type="domain" description="Putative peptidase" evidence="1">
    <location>
        <begin position="53"/>
        <end position="294"/>
    </location>
</feature>
<accession>A0A8H3Z8N8</accession>
<keyword evidence="3" id="KW-1185">Reference proteome</keyword>
<proteinExistence type="predicted"/>
<dbReference type="AlphaFoldDB" id="A0A8H3Z8N8"/>
<dbReference type="Gene3D" id="3.40.390.10">
    <property type="entry name" value="Collagenase (Catalytic Domain)"/>
    <property type="match status" value="1"/>
</dbReference>
<evidence type="ECO:0000259" key="1">
    <source>
        <dbReference type="Pfam" id="PF13933"/>
    </source>
</evidence>
<protein>
    <recommendedName>
        <fullName evidence="1">Putative peptidase domain-containing protein</fullName>
    </recommendedName>
</protein>
<dbReference type="GO" id="GO:0005178">
    <property type="term" value="F:integrin binding"/>
    <property type="evidence" value="ECO:0007669"/>
    <property type="project" value="TreeGrafter"/>
</dbReference>
<dbReference type="InterPro" id="IPR024079">
    <property type="entry name" value="MetalloPept_cat_dom_sf"/>
</dbReference>
<dbReference type="InterPro" id="IPR039124">
    <property type="entry name" value="PRA1-like"/>
</dbReference>
<dbReference type="GO" id="GO:0009986">
    <property type="term" value="C:cell surface"/>
    <property type="evidence" value="ECO:0007669"/>
    <property type="project" value="TreeGrafter"/>
</dbReference>
<dbReference type="Proteomes" id="UP000490939">
    <property type="component" value="Unassembled WGS sequence"/>
</dbReference>
<dbReference type="GO" id="GO:0005576">
    <property type="term" value="C:extracellular region"/>
    <property type="evidence" value="ECO:0007669"/>
    <property type="project" value="TreeGrafter"/>
</dbReference>
<dbReference type="CDD" id="cd11307">
    <property type="entry name" value="M35_Asp_f2_like"/>
    <property type="match status" value="1"/>
</dbReference>
<evidence type="ECO:0000313" key="3">
    <source>
        <dbReference type="Proteomes" id="UP000490939"/>
    </source>
</evidence>
<dbReference type="GO" id="GO:0008270">
    <property type="term" value="F:zinc ion binding"/>
    <property type="evidence" value="ECO:0007669"/>
    <property type="project" value="TreeGrafter"/>
</dbReference>
<comment type="caution">
    <text evidence="2">The sequence shown here is derived from an EMBL/GenBank/DDBJ whole genome shotgun (WGS) entry which is preliminary data.</text>
</comment>
<gene>
    <name evidence="2" type="ORF">EG327_002351</name>
</gene>
<reference evidence="2 3" key="1">
    <citation type="submission" date="2019-07" db="EMBL/GenBank/DDBJ databases">
        <title>Venturia inaequalis Genome Resource.</title>
        <authorList>
            <person name="Lichtner F.J."/>
        </authorList>
    </citation>
    <scope>NUCLEOTIDE SEQUENCE [LARGE SCALE GENOMIC DNA]</scope>
    <source>
        <strain evidence="2 3">DMI_063113</strain>
    </source>
</reference>
<dbReference type="PANTHER" id="PTHR39399">
    <property type="entry name" value="PROTEIN ZPS1"/>
    <property type="match status" value="1"/>
</dbReference>
<dbReference type="Pfam" id="PF13933">
    <property type="entry name" value="HRXXH"/>
    <property type="match status" value="1"/>
</dbReference>
<dbReference type="SUPFAM" id="SSF55486">
    <property type="entry name" value="Metalloproteases ('zincins'), catalytic domain"/>
    <property type="match status" value="1"/>
</dbReference>
<name>A0A8H3Z8N8_VENIN</name>
<dbReference type="InterPro" id="IPR029482">
    <property type="entry name" value="HRXXH"/>
</dbReference>
<dbReference type="GO" id="GO:0009277">
    <property type="term" value="C:fungal-type cell wall"/>
    <property type="evidence" value="ECO:0007669"/>
    <property type="project" value="TreeGrafter"/>
</dbReference>
<evidence type="ECO:0000313" key="2">
    <source>
        <dbReference type="EMBL" id="KAE9989709.1"/>
    </source>
</evidence>